<evidence type="ECO:0000313" key="5">
    <source>
        <dbReference type="EMBL" id="KAG5467732.1"/>
    </source>
</evidence>
<dbReference type="EMBL" id="JAFHLR010000034">
    <property type="protein sequence ID" value="KAG5467732.1"/>
    <property type="molecule type" value="Genomic_DNA"/>
</dbReference>
<evidence type="ECO:0000256" key="1">
    <source>
        <dbReference type="ARBA" id="ARBA00006739"/>
    </source>
</evidence>
<dbReference type="Proteomes" id="UP000674143">
    <property type="component" value="Unassembled WGS sequence"/>
</dbReference>
<dbReference type="AlphaFoldDB" id="A0A836GHI3"/>
<dbReference type="Gene3D" id="3.90.550.10">
    <property type="entry name" value="Spore Coat Polysaccharide Biosynthesis Protein SpsA, Chain A"/>
    <property type="match status" value="1"/>
</dbReference>
<dbReference type="SUPFAM" id="SSF53448">
    <property type="entry name" value="Nucleotide-diphospho-sugar transferases"/>
    <property type="match status" value="1"/>
</dbReference>
<gene>
    <name evidence="5" type="ORF">LSCM4_00811</name>
</gene>
<evidence type="ECO:0000256" key="3">
    <source>
        <dbReference type="ARBA" id="ARBA00022679"/>
    </source>
</evidence>
<reference evidence="6" key="2">
    <citation type="journal article" date="2021" name="Sci. Data">
        <title>Chromosome-scale genome sequencing, assembly and annotation of six genomes from subfamily Leishmaniinae.</title>
        <authorList>
            <person name="Almutairi H."/>
            <person name="Urbaniak M.D."/>
            <person name="Bates M.D."/>
            <person name="Jariyapan N."/>
            <person name="Kwakye-Nuako G."/>
            <person name="Thomaz Soccol V."/>
            <person name="Al-Salem W.S."/>
            <person name="Dillon R.J."/>
            <person name="Bates P.A."/>
            <person name="Gatherer D."/>
        </authorList>
    </citation>
    <scope>NUCLEOTIDE SEQUENCE [LARGE SCALE GENOMIC DNA]</scope>
</reference>
<dbReference type="GeneID" id="92356818"/>
<name>A0A836GHI3_9TRYP</name>
<dbReference type="PANTHER" id="PTHR43179">
    <property type="entry name" value="RHAMNOSYLTRANSFERASE WBBL"/>
    <property type="match status" value="1"/>
</dbReference>
<keyword evidence="3" id="KW-0808">Transferase</keyword>
<keyword evidence="6" id="KW-1185">Reference proteome</keyword>
<sequence length="502" mass="55616">MVATHPLKKRLRCGRRGGTLLAVSALFLTVVSILVLTELLELGSEVISLAPFLDASDPETAPQPARTPPGHLHSYLDCLAARISVDRHTGTERPFPDDDISVPYMVLPVTIEEKLMMSLMCNLTVHIRHIVYVQNGAVPSMTAFLGAVTAALNFTQRVRVMHKPGNFGYAAALNMAARDFLKLPFDEAPFFLMANNDVLLPGGMMEKALPLFYNASRAGRGMLDALEAEVAAEPNEHTPQHFRDVPLRSTDGRHVLVTSRLLPDRIRYQPLQQRRTAFAGFYGELYPDTTDQTAFWAVTRLALEVAGFFDENCYPAYFEDTDLIRRFRLLGFQGLQVPGWEQTPLLHIGGGSRLHVGELFAPQFIKEARAFLKGSFAVINRAYWSRYALMKYGPIEPNDFTLMVEPNEDDGTPLDAFVINQRRRCAIEQLEQRLIDRFVADPLAPGSITHSIIRDAEAARGNPIHSRVNGAAYYRNGSTLRLLTDCAAVMGSHAVPGPASGA</sequence>
<dbReference type="KEGG" id="loi:92356818"/>
<evidence type="ECO:0000256" key="2">
    <source>
        <dbReference type="ARBA" id="ARBA00022676"/>
    </source>
</evidence>
<keyword evidence="4" id="KW-0812">Transmembrane</keyword>
<dbReference type="RefSeq" id="XP_067059534.1">
    <property type="nucleotide sequence ID" value="XM_067202884.1"/>
</dbReference>
<dbReference type="GO" id="GO:0016757">
    <property type="term" value="F:glycosyltransferase activity"/>
    <property type="evidence" value="ECO:0007669"/>
    <property type="project" value="UniProtKB-KW"/>
</dbReference>
<proteinExistence type="inferred from homology"/>
<protein>
    <recommendedName>
        <fullName evidence="7">Beta galactofuranosyl glycosyltransferase</fullName>
    </recommendedName>
</protein>
<dbReference type="InterPro" id="IPR029044">
    <property type="entry name" value="Nucleotide-diphossugar_trans"/>
</dbReference>
<comment type="caution">
    <text evidence="5">The sequence shown here is derived from an EMBL/GenBank/DDBJ whole genome shotgun (WGS) entry which is preliminary data.</text>
</comment>
<keyword evidence="4" id="KW-0472">Membrane</keyword>
<reference evidence="6" key="1">
    <citation type="journal article" date="2021" name="Microbiol. Resour. Announc.">
        <title>LGAAP: Leishmaniinae Genome Assembly and Annotation Pipeline.</title>
        <authorList>
            <person name="Almutairi H."/>
            <person name="Urbaniak M.D."/>
            <person name="Bates M.D."/>
            <person name="Jariyapan N."/>
            <person name="Kwakye-Nuako G."/>
            <person name="Thomaz-Soccol V."/>
            <person name="Al-Salem W.S."/>
            <person name="Dillon R.J."/>
            <person name="Bates P.A."/>
            <person name="Gatherer D."/>
        </authorList>
    </citation>
    <scope>NUCLEOTIDE SEQUENCE [LARGE SCALE GENOMIC DNA]</scope>
</reference>
<feature type="transmembrane region" description="Helical" evidence="4">
    <location>
        <begin position="20"/>
        <end position="40"/>
    </location>
</feature>
<dbReference type="PANTHER" id="PTHR43179:SF12">
    <property type="entry name" value="GALACTOFURANOSYLTRANSFERASE GLFT2"/>
    <property type="match status" value="1"/>
</dbReference>
<keyword evidence="2" id="KW-0328">Glycosyltransferase</keyword>
<organism evidence="5 6">
    <name type="scientific">Leishmania orientalis</name>
    <dbReference type="NCBI Taxonomy" id="2249476"/>
    <lineage>
        <taxon>Eukaryota</taxon>
        <taxon>Discoba</taxon>
        <taxon>Euglenozoa</taxon>
        <taxon>Kinetoplastea</taxon>
        <taxon>Metakinetoplastina</taxon>
        <taxon>Trypanosomatida</taxon>
        <taxon>Trypanosomatidae</taxon>
        <taxon>Leishmaniinae</taxon>
        <taxon>Leishmania</taxon>
    </lineage>
</organism>
<evidence type="ECO:0000256" key="4">
    <source>
        <dbReference type="SAM" id="Phobius"/>
    </source>
</evidence>
<comment type="similarity">
    <text evidence="1">Belongs to the glycosyltransferase 2 family.</text>
</comment>
<evidence type="ECO:0000313" key="6">
    <source>
        <dbReference type="Proteomes" id="UP000674143"/>
    </source>
</evidence>
<keyword evidence="4" id="KW-1133">Transmembrane helix</keyword>
<accession>A0A836GHI3</accession>
<evidence type="ECO:0008006" key="7">
    <source>
        <dbReference type="Google" id="ProtNLM"/>
    </source>
</evidence>